<dbReference type="EMBL" id="CH473962">
    <property type="protein sequence ID" value="EDL98631.1"/>
    <property type="molecule type" value="Genomic_DNA"/>
</dbReference>
<evidence type="ECO:0000313" key="1">
    <source>
        <dbReference type="EMBL" id="EDL98630.1"/>
    </source>
</evidence>
<name>A6IIR2_RAT</name>
<reference evidence="1" key="2">
    <citation type="submission" date="2005-07" db="EMBL/GenBank/DDBJ databases">
        <authorList>
            <person name="Mural R.J."/>
            <person name="Li P.W."/>
            <person name="Adams M.D."/>
            <person name="Amanatides P.G."/>
            <person name="Baden-Tillson H."/>
            <person name="Barnstead M."/>
            <person name="Chin S.H."/>
            <person name="Dew I."/>
            <person name="Evans C.A."/>
            <person name="Ferriera S."/>
            <person name="Flanigan M."/>
            <person name="Fosler C."/>
            <person name="Glodek A."/>
            <person name="Gu Z."/>
            <person name="Holt R.A."/>
            <person name="Jennings D."/>
            <person name="Kraft C.L."/>
            <person name="Lu F."/>
            <person name="Nguyen T."/>
            <person name="Nusskern D.R."/>
            <person name="Pfannkoch C.M."/>
            <person name="Sitter C."/>
            <person name="Sutton G.G."/>
            <person name="Venter J.C."/>
            <person name="Wang Z."/>
            <person name="Woodage T."/>
            <person name="Zheng X.H."/>
            <person name="Zhong F."/>
        </authorList>
    </citation>
    <scope>NUCLEOTIDE SEQUENCE</scope>
    <source>
        <strain evidence="1">BN</strain>
    </source>
</reference>
<reference evidence="1" key="1">
    <citation type="journal article" date="2005" name="Genome Res.">
        <title>Gene and alternative splicing annotation with AIR.</title>
        <authorList>
            <person name="Florea L."/>
            <person name="Di Francesco V."/>
            <person name="Miller J."/>
            <person name="Turner R."/>
            <person name="Yao A."/>
            <person name="Harris M."/>
            <person name="Walenz B."/>
            <person name="Mobarry C."/>
            <person name="Merkulov G.V."/>
            <person name="Charlab R."/>
            <person name="Dew I."/>
            <person name="Deng Z."/>
            <person name="Istrail S."/>
            <person name="Li P."/>
            <person name="Sutton G."/>
        </authorList>
    </citation>
    <scope>NUCLEOTIDE SEQUENCE</scope>
    <source>
        <strain evidence="1">BN</strain>
    </source>
</reference>
<dbReference type="EMBL" id="CH473962">
    <property type="protein sequence ID" value="EDL98630.1"/>
    <property type="molecule type" value="Genomic_DNA"/>
</dbReference>
<reference evidence="2" key="3">
    <citation type="submission" date="2005-09" db="EMBL/GenBank/DDBJ databases">
        <authorList>
            <person name="Mural R.J."/>
            <person name="Li P.W."/>
            <person name="Adams M.D."/>
            <person name="Amanatides P.G."/>
            <person name="Baden-Tillson H."/>
            <person name="Barnstead M."/>
            <person name="Chin S.H."/>
            <person name="Dew I."/>
            <person name="Evans C.A."/>
            <person name="Ferriera S."/>
            <person name="Flanigan M."/>
            <person name="Fosler C."/>
            <person name="Glodek A."/>
            <person name="Gu Z."/>
            <person name="Holt R.A."/>
            <person name="Jennings D."/>
            <person name="Kraft C.L."/>
            <person name="Lu F."/>
            <person name="Nguyen T."/>
            <person name="Nusskern D.R."/>
            <person name="Pfannkoch C.M."/>
            <person name="Sitter C."/>
            <person name="Sutton G.G."/>
            <person name="Venter J.C."/>
            <person name="Wang Z."/>
            <person name="Woodage T."/>
            <person name="Zheng X.H."/>
            <person name="Zhong F."/>
        </authorList>
    </citation>
    <scope>NUCLEOTIDE SEQUENCE [LARGE SCALE GENOMIC DNA]</scope>
    <source>
        <strain>BN</strain>
        <strain evidence="2">Sprague-Dawley</strain>
    </source>
</reference>
<dbReference type="AlphaFoldDB" id="A6IIR2"/>
<protein>
    <submittedName>
        <fullName evidence="1">RCG54854, isoform CRA_a</fullName>
    </submittedName>
</protein>
<proteinExistence type="predicted"/>
<dbReference type="Proteomes" id="UP000234681">
    <property type="component" value="Chromosome 5"/>
</dbReference>
<gene>
    <name evidence="1" type="ORF">rCG_54854</name>
</gene>
<accession>A6IIR2</accession>
<evidence type="ECO:0000313" key="2">
    <source>
        <dbReference type="Proteomes" id="UP000234681"/>
    </source>
</evidence>
<feature type="non-terminal residue" evidence="1">
    <location>
        <position position="54"/>
    </location>
</feature>
<organism evidence="1 2">
    <name type="scientific">Rattus norvegicus</name>
    <name type="common">Rat</name>
    <dbReference type="NCBI Taxonomy" id="10116"/>
    <lineage>
        <taxon>Eukaryota</taxon>
        <taxon>Metazoa</taxon>
        <taxon>Chordata</taxon>
        <taxon>Craniata</taxon>
        <taxon>Vertebrata</taxon>
        <taxon>Euteleostomi</taxon>
        <taxon>Mammalia</taxon>
        <taxon>Eutheria</taxon>
        <taxon>Euarchontoglires</taxon>
        <taxon>Glires</taxon>
        <taxon>Rodentia</taxon>
        <taxon>Myomorpha</taxon>
        <taxon>Muroidea</taxon>
        <taxon>Muridae</taxon>
        <taxon>Murinae</taxon>
        <taxon>Rattus</taxon>
    </lineage>
</organism>
<sequence>MMFIRKISHWWNYFSSLQNCITLGKTRKCLIENFFTKYTFYCKIFHHMLNTIND</sequence>